<keyword evidence="3" id="KW-0597">Phosphoprotein</keyword>
<feature type="region of interest" description="Disordered" evidence="8">
    <location>
        <begin position="831"/>
        <end position="931"/>
    </location>
</feature>
<evidence type="ECO:0000313" key="10">
    <source>
        <dbReference type="EMBL" id="KER32659.1"/>
    </source>
</evidence>
<feature type="region of interest" description="Disordered" evidence="8">
    <location>
        <begin position="1418"/>
        <end position="1458"/>
    </location>
</feature>
<dbReference type="InterPro" id="IPR059124">
    <property type="entry name" value="Kelch_HCF"/>
</dbReference>
<dbReference type="PANTHER" id="PTHR46003:SF1">
    <property type="entry name" value="HOST CELL FACTOR"/>
    <property type="match status" value="1"/>
</dbReference>
<evidence type="ECO:0000256" key="2">
    <source>
        <dbReference type="ARBA" id="ARBA00022441"/>
    </source>
</evidence>
<dbReference type="SUPFAM" id="SSF117281">
    <property type="entry name" value="Kelch motif"/>
    <property type="match status" value="1"/>
</dbReference>
<reference evidence="10 11" key="1">
    <citation type="submission" date="2013-11" db="EMBL/GenBank/DDBJ databases">
        <title>Opisthorchis viverrini - life in the bile duct.</title>
        <authorList>
            <person name="Young N.D."/>
            <person name="Nagarajan N."/>
            <person name="Lin S.J."/>
            <person name="Korhonen P.K."/>
            <person name="Jex A.R."/>
            <person name="Hall R.S."/>
            <person name="Safavi-Hemami H."/>
            <person name="Kaewkong W."/>
            <person name="Bertrand D."/>
            <person name="Gao S."/>
            <person name="Seet Q."/>
            <person name="Wongkham S."/>
            <person name="Teh B.T."/>
            <person name="Wongkham C."/>
            <person name="Intapan P.M."/>
            <person name="Maleewong W."/>
            <person name="Yang X."/>
            <person name="Hu M."/>
            <person name="Wang Z."/>
            <person name="Hofmann A."/>
            <person name="Sternberg P.W."/>
            <person name="Tan P."/>
            <person name="Wang J."/>
            <person name="Gasser R.B."/>
        </authorList>
    </citation>
    <scope>NUCLEOTIDE SEQUENCE [LARGE SCALE GENOMIC DNA]</scope>
</reference>
<feature type="domain" description="Fibronectin type-III" evidence="9">
    <location>
        <begin position="1291"/>
        <end position="1391"/>
    </location>
</feature>
<dbReference type="SUPFAM" id="SSF49265">
    <property type="entry name" value="Fibronectin type III"/>
    <property type="match status" value="1"/>
</dbReference>
<keyword evidence="5" id="KW-0068">Autocatalytic cleavage</keyword>
<dbReference type="GeneID" id="20315531"/>
<evidence type="ECO:0000259" key="9">
    <source>
        <dbReference type="PROSITE" id="PS50853"/>
    </source>
</evidence>
<keyword evidence="4" id="KW-0677">Repeat</keyword>
<evidence type="ECO:0000256" key="3">
    <source>
        <dbReference type="ARBA" id="ARBA00022553"/>
    </source>
</evidence>
<dbReference type="InterPro" id="IPR043536">
    <property type="entry name" value="HCF1/2"/>
</dbReference>
<protein>
    <recommendedName>
        <fullName evidence="9">Fibronectin type-III domain-containing protein</fullName>
    </recommendedName>
</protein>
<dbReference type="PROSITE" id="PS50853">
    <property type="entry name" value="FN3"/>
    <property type="match status" value="2"/>
</dbReference>
<keyword evidence="6" id="KW-0539">Nucleus</keyword>
<dbReference type="Gene3D" id="6.10.250.2590">
    <property type="match status" value="1"/>
</dbReference>
<dbReference type="InterPro" id="IPR003961">
    <property type="entry name" value="FN3_dom"/>
</dbReference>
<dbReference type="Gene3D" id="2.60.40.10">
    <property type="entry name" value="Immunoglobulins"/>
    <property type="match status" value="2"/>
</dbReference>
<dbReference type="KEGG" id="ovi:T265_01343"/>
<evidence type="ECO:0000256" key="8">
    <source>
        <dbReference type="SAM" id="MobiDB-lite"/>
    </source>
</evidence>
<dbReference type="SMART" id="SM00060">
    <property type="entry name" value="FN3"/>
    <property type="match status" value="1"/>
</dbReference>
<dbReference type="Proteomes" id="UP000054324">
    <property type="component" value="Unassembled WGS sequence"/>
</dbReference>
<dbReference type="GO" id="GO:0035097">
    <property type="term" value="C:histone methyltransferase complex"/>
    <property type="evidence" value="ECO:0007669"/>
    <property type="project" value="TreeGrafter"/>
</dbReference>
<keyword evidence="2" id="KW-0880">Kelch repeat</keyword>
<feature type="compositionally biased region" description="Low complexity" evidence="8">
    <location>
        <begin position="1175"/>
        <end position="1192"/>
    </location>
</feature>
<evidence type="ECO:0000256" key="6">
    <source>
        <dbReference type="ARBA" id="ARBA00023242"/>
    </source>
</evidence>
<dbReference type="InterPro" id="IPR015915">
    <property type="entry name" value="Kelch-typ_b-propeller"/>
</dbReference>
<evidence type="ECO:0000256" key="1">
    <source>
        <dbReference type="ARBA" id="ARBA00004123"/>
    </source>
</evidence>
<dbReference type="InterPro" id="IPR013783">
    <property type="entry name" value="Ig-like_fold"/>
</dbReference>
<gene>
    <name evidence="10" type="ORF">T265_01343</name>
</gene>
<dbReference type="Gene3D" id="2.120.10.80">
    <property type="entry name" value="Kelch-type beta propeller"/>
    <property type="match status" value="2"/>
</dbReference>
<feature type="compositionally biased region" description="Polar residues" evidence="8">
    <location>
        <begin position="1120"/>
        <end position="1148"/>
    </location>
</feature>
<dbReference type="Pfam" id="PF13854">
    <property type="entry name" value="Kelch_HCF"/>
    <property type="match status" value="1"/>
</dbReference>
<dbReference type="GO" id="GO:0006338">
    <property type="term" value="P:chromatin remodeling"/>
    <property type="evidence" value="ECO:0007669"/>
    <property type="project" value="TreeGrafter"/>
</dbReference>
<keyword evidence="7" id="KW-0131">Cell cycle</keyword>
<dbReference type="InterPro" id="IPR036116">
    <property type="entry name" value="FN3_sf"/>
</dbReference>
<dbReference type="GO" id="GO:0003713">
    <property type="term" value="F:transcription coactivator activity"/>
    <property type="evidence" value="ECO:0007669"/>
    <property type="project" value="TreeGrafter"/>
</dbReference>
<keyword evidence="11" id="KW-1185">Reference proteome</keyword>
<feature type="compositionally biased region" description="Polar residues" evidence="8">
    <location>
        <begin position="838"/>
        <end position="864"/>
    </location>
</feature>
<dbReference type="FunFam" id="2.120.10.80:FF:000015">
    <property type="entry name" value="host cell factor 1 isoform X1"/>
    <property type="match status" value="1"/>
</dbReference>
<evidence type="ECO:0000256" key="7">
    <source>
        <dbReference type="ARBA" id="ARBA00023306"/>
    </source>
</evidence>
<dbReference type="CDD" id="cd00063">
    <property type="entry name" value="FN3"/>
    <property type="match status" value="2"/>
</dbReference>
<feature type="domain" description="Fibronectin type-III" evidence="9">
    <location>
        <begin position="1183"/>
        <end position="1289"/>
    </location>
</feature>
<evidence type="ECO:0000256" key="5">
    <source>
        <dbReference type="ARBA" id="ARBA00022813"/>
    </source>
</evidence>
<comment type="subcellular location">
    <subcellularLocation>
        <location evidence="1">Nucleus</location>
    </subcellularLocation>
</comment>
<feature type="compositionally biased region" description="Polar residues" evidence="8">
    <location>
        <begin position="1163"/>
        <end position="1174"/>
    </location>
</feature>
<feature type="region of interest" description="Disordered" evidence="8">
    <location>
        <begin position="1110"/>
        <end position="1148"/>
    </location>
</feature>
<feature type="compositionally biased region" description="Polar residues" evidence="8">
    <location>
        <begin position="872"/>
        <end position="881"/>
    </location>
</feature>
<dbReference type="EMBL" id="KL596632">
    <property type="protein sequence ID" value="KER32659.1"/>
    <property type="molecule type" value="Genomic_DNA"/>
</dbReference>
<dbReference type="PANTHER" id="PTHR46003">
    <property type="entry name" value="HOST CELL FACTOR"/>
    <property type="match status" value="1"/>
</dbReference>
<dbReference type="STRING" id="6198.A0A075AJ28"/>
<dbReference type="OrthoDB" id="10001928at2759"/>
<organism evidence="10 11">
    <name type="scientific">Opisthorchis viverrini</name>
    <name type="common">Southeast Asian liver fluke</name>
    <dbReference type="NCBI Taxonomy" id="6198"/>
    <lineage>
        <taxon>Eukaryota</taxon>
        <taxon>Metazoa</taxon>
        <taxon>Spiralia</taxon>
        <taxon>Lophotrochozoa</taxon>
        <taxon>Platyhelminthes</taxon>
        <taxon>Trematoda</taxon>
        <taxon>Digenea</taxon>
        <taxon>Opisthorchiida</taxon>
        <taxon>Opisthorchiata</taxon>
        <taxon>Opisthorchiidae</taxon>
        <taxon>Opisthorchis</taxon>
    </lineage>
</organism>
<evidence type="ECO:0000256" key="4">
    <source>
        <dbReference type="ARBA" id="ARBA00022737"/>
    </source>
</evidence>
<dbReference type="RefSeq" id="XP_009163613.1">
    <property type="nucleotide sequence ID" value="XM_009165349.1"/>
</dbReference>
<name>A0A075AJ28_OPIVI</name>
<feature type="compositionally biased region" description="Basic and acidic residues" evidence="8">
    <location>
        <begin position="1032"/>
        <end position="1042"/>
    </location>
</feature>
<feature type="region of interest" description="Disordered" evidence="8">
    <location>
        <begin position="1163"/>
        <end position="1192"/>
    </location>
</feature>
<evidence type="ECO:0000313" key="11">
    <source>
        <dbReference type="Proteomes" id="UP000054324"/>
    </source>
</evidence>
<sequence length="1458" mass="152906">MPHSAGTFSSSHIVPISFVRLVTRDFKPSLKRARYRPSGPGASSRFSTVISYLISFSEGQSTFTFHSPVCIISTGRVAGGQLKCSSKCSAHLSSRRFCGSVRYFFARHFECHKMAESGPILHWRRVNAASGNVPRSRHGHKAVAIKDLIVVFGGGNEGIVDELHVFNTTSCQWFLPAVHGDIPPGCAAFGMLAENTRVLLFGGMLEYGKYSNDLYELQASRWEWKRLKPKPPRNGPCPCPRIGHSFTLVGQKAFLFGGITNDSDDPKNNIPRYLNDLYTLELRPNSSAMCWDIPVTYGQPPSPRESHTAVAYQVLDGLIKKWRLLVYGGMSGNRLGDLWQLEIDSMNWVKPVVTGDPPAPRSLHSASVIGNRMFVFGGWVPLVMEEMKMATQEKEWKCTNTLASLNLDTMSWEPLAMEVFDESFVPRARAGHCAVAVNSRLYIWSGRDGYRKAWNNQVCFKDLWFLETDRPPAPTRVQLVRAGTHSLEVTWGSVPTADAYVLQIQKYDVSPSPASSSPLTSVISDQTGFSKPPTGSTVTTMNYARANVVSQVPQRLISGYGGNLQSIAAAGMTPIMAAPAVTPNTSLHALANAAATANTGAISLASRVTAPVTSTVVSPSGTTLGAPRAPTVMTPTGLKYTPVPGSAVTGRAAAMAAATQHTTISGISTTGATIIRASPGLCVPGKQQVITVGGKQVVSAVPIGSPGVSIAQGTNPGAASTTGSVVHLVKTATGLIKPIKLLSTSPTPTGSVPKTITVQHNSTTSTVPAAKVIKAIPASMLQKPTTGKPILITSGPVPRAGQPGLQTPGAIVRPAGQQIVIVNPTAGASSLPGGASTGGHQNVFFSSPGGTQATRPQVTPSQVTLVRRESIESTTSVPQRSTDVDPGNDFDGENMHIPQLDGTADEEDDTSKAGTKQAGTSGRRGGRSATSSRLGLELGIVREDLACSSELPASVADEAAAELMAEANDDPTLAILSEDKTEVAIEDIHHDASEFDPLIEGVENKGAEGERAGSTSNVREADEVGDESGDGVESKNMTKAEDQDQNASSNDPLETLALAAARRSGDGLPPGENNLPGSLEELPERANLELATQASPNIDSAAHVSPYAPASAEDGVIGGTEQSQQSGVAASAELSGQTSGANTGRSVTVDTTGIRPVVTVSTATSQTRSVTSLANANSTTLSSPSLSSSASYGGSSVHRTDCSWHDVGVIKSTSYTVTMYSAYTNDVGVNREAMDAIQGHGGIGPNGLTTQGPKIHLAPGTAYKFRVAGINACGRGPWSEISAFKTCLPGYPGAPSAIKITKSESGAHLTWEPPQNTAGRITEYSVYLAVKSQPAGQDLAESKITSTPPGMAFVRVYCGQVPAATVTASTLANAHLDLSSKPAVIFRIAARNEKGYGPATQVRWLQDISAVPAAAGSQASGAAPIGTPQLLKRAPSVGGTQDGSYGTPGKRPRADEQF</sequence>
<dbReference type="FunFam" id="2.120.10.80:FF:000008">
    <property type="entry name" value="host cell factor 1 isoform X1"/>
    <property type="match status" value="1"/>
</dbReference>
<feature type="region of interest" description="Disordered" evidence="8">
    <location>
        <begin position="1006"/>
        <end position="1050"/>
    </location>
</feature>
<dbReference type="CTD" id="20315531"/>
<accession>A0A075AJ28</accession>
<proteinExistence type="predicted"/>